<proteinExistence type="evidence at transcript level"/>
<organism evidence="1">
    <name type="scientific">Macaca fascicularis</name>
    <name type="common">Crab-eating macaque</name>
    <name type="synonym">Cynomolgus monkey</name>
    <dbReference type="NCBI Taxonomy" id="9541"/>
    <lineage>
        <taxon>Eukaryota</taxon>
        <taxon>Metazoa</taxon>
        <taxon>Chordata</taxon>
        <taxon>Craniata</taxon>
        <taxon>Vertebrata</taxon>
        <taxon>Euteleostomi</taxon>
        <taxon>Mammalia</taxon>
        <taxon>Eutheria</taxon>
        <taxon>Euarchontoglires</taxon>
        <taxon>Primates</taxon>
        <taxon>Haplorrhini</taxon>
        <taxon>Catarrhini</taxon>
        <taxon>Cercopithecidae</taxon>
        <taxon>Cercopithecinae</taxon>
        <taxon>Macaca</taxon>
    </lineage>
</organism>
<sequence>MSAAKSNRACFVFFSKGMPGPLFRCLLNPRFLTPPVCDSFGNHSCLLYPLQKCGQLSVLGHCPALNQMFICILCASVFRFKE</sequence>
<protein>
    <submittedName>
        <fullName evidence="1">Macaca fascicularis brain cDNA clone: QflA-16656, similar to human monooxygenase, DBH-like 1 (MOXD1), mRNA, RefSeq: NM_015529.1</fullName>
    </submittedName>
</protein>
<name>I7GMD1_MACFA</name>
<keyword evidence="1" id="KW-0503">Monooxygenase</keyword>
<reference evidence="1" key="1">
    <citation type="journal article" date="2007" name="PLoS Biol.">
        <title>Rate of evolution in brain-expressed genes in humans and other primates.</title>
        <authorList>
            <person name="Wang H.-Y."/>
            <person name="Chien H.-C."/>
            <person name="Osada N."/>
            <person name="Hashimoto K."/>
            <person name="Sugano S."/>
            <person name="Gojobori T."/>
            <person name="Chou C.-K."/>
            <person name="Tsai S.-F."/>
            <person name="Wu C.-I."/>
            <person name="Shen C.-K.J."/>
        </authorList>
    </citation>
    <scope>NUCLEOTIDE SEQUENCE</scope>
</reference>
<dbReference type="EMBL" id="AB172100">
    <property type="protein sequence ID" value="BAE89162.1"/>
    <property type="molecule type" value="mRNA"/>
</dbReference>
<keyword evidence="1" id="KW-0560">Oxidoreductase</keyword>
<dbReference type="AlphaFoldDB" id="I7GMD1"/>
<dbReference type="GO" id="GO:0004497">
    <property type="term" value="F:monooxygenase activity"/>
    <property type="evidence" value="ECO:0007669"/>
    <property type="project" value="UniProtKB-KW"/>
</dbReference>
<evidence type="ECO:0000313" key="1">
    <source>
        <dbReference type="EMBL" id="BAE89162.1"/>
    </source>
</evidence>
<accession>I7GMD1</accession>